<dbReference type="STRING" id="1903952.BIT28_10260"/>
<sequence>MLFFRFNKKEKYDGKIGYYGLSDWWSTCFCEEERRYIEEKYCPIFTRTSMNLTQGKDQHLSEPKVHFLYDLAGWFNTSMDRDIGYKIITKAEESIDEKTTILDLHFFYQSKAKIFYQDRYRSSYYFESAMHSCLNQINLSPRSFTVLKEHSDNELIPTHYGFKQLAVIYEQQWALDRVIELCETAKLHGWAGDWNERIDRCKTRLEAVS</sequence>
<name>A0A1Q9G6L1_9GAMM</name>
<dbReference type="OrthoDB" id="7823852at2"/>
<gene>
    <name evidence="1" type="ORF">BIT28_10260</name>
</gene>
<accession>A0A1Q9G6L1</accession>
<comment type="caution">
    <text evidence="1">The sequence shown here is derived from an EMBL/GenBank/DDBJ whole genome shotgun (WGS) entry which is preliminary data.</text>
</comment>
<dbReference type="AlphaFoldDB" id="A0A1Q9G6L1"/>
<dbReference type="Proteomes" id="UP000186905">
    <property type="component" value="Unassembled WGS sequence"/>
</dbReference>
<protein>
    <submittedName>
        <fullName evidence="1">Uncharacterized protein</fullName>
    </submittedName>
</protein>
<organism evidence="1 2">
    <name type="scientific">Photobacterium proteolyticum</name>
    <dbReference type="NCBI Taxonomy" id="1903952"/>
    <lineage>
        <taxon>Bacteria</taxon>
        <taxon>Pseudomonadati</taxon>
        <taxon>Pseudomonadota</taxon>
        <taxon>Gammaproteobacteria</taxon>
        <taxon>Vibrionales</taxon>
        <taxon>Vibrionaceae</taxon>
        <taxon>Photobacterium</taxon>
    </lineage>
</organism>
<proteinExistence type="predicted"/>
<dbReference type="EMBL" id="MJIL01000099">
    <property type="protein sequence ID" value="OLQ69926.1"/>
    <property type="molecule type" value="Genomic_DNA"/>
</dbReference>
<evidence type="ECO:0000313" key="2">
    <source>
        <dbReference type="Proteomes" id="UP000186905"/>
    </source>
</evidence>
<dbReference type="RefSeq" id="WP_075767928.1">
    <property type="nucleotide sequence ID" value="NZ_MJIL01000099.1"/>
</dbReference>
<reference evidence="1 2" key="1">
    <citation type="submission" date="2016-09" db="EMBL/GenBank/DDBJ databases">
        <title>Photobacterium proteolyticum sp. nov. a protease producing bacterium isolated from ocean sediments of Laizhou Bay.</title>
        <authorList>
            <person name="Li Y."/>
        </authorList>
    </citation>
    <scope>NUCLEOTIDE SEQUENCE [LARGE SCALE GENOMIC DNA]</scope>
    <source>
        <strain evidence="1 2">13-12</strain>
    </source>
</reference>
<evidence type="ECO:0000313" key="1">
    <source>
        <dbReference type="EMBL" id="OLQ69926.1"/>
    </source>
</evidence>
<keyword evidence="2" id="KW-1185">Reference proteome</keyword>